<dbReference type="RefSeq" id="WP_155140296.1">
    <property type="nucleotide sequence ID" value="NZ_BMGZ01000002.1"/>
</dbReference>
<dbReference type="PANTHER" id="PTHR34406">
    <property type="entry name" value="PROTEIN YCEI"/>
    <property type="match status" value="1"/>
</dbReference>
<dbReference type="SMART" id="SM00867">
    <property type="entry name" value="YceI"/>
    <property type="match status" value="1"/>
</dbReference>
<name>A0A8J3A8S8_9PROT</name>
<dbReference type="InterPro" id="IPR007372">
    <property type="entry name" value="Lipid/polyisoprenoid-bd_YceI"/>
</dbReference>
<dbReference type="Pfam" id="PF04264">
    <property type="entry name" value="YceI"/>
    <property type="match status" value="1"/>
</dbReference>
<reference evidence="3" key="3">
    <citation type="submission" date="2020-09" db="EMBL/GenBank/DDBJ databases">
        <authorList>
            <person name="Sun Q."/>
            <person name="Zhou Y."/>
        </authorList>
    </citation>
    <scope>NUCLEOTIDE SEQUENCE</scope>
    <source>
        <strain evidence="3">CGMCC 1.14984</strain>
    </source>
</reference>
<feature type="signal peptide" evidence="1">
    <location>
        <begin position="1"/>
        <end position="18"/>
    </location>
</feature>
<protein>
    <submittedName>
        <fullName evidence="4">YceI family protein</fullName>
    </submittedName>
</protein>
<evidence type="ECO:0000256" key="1">
    <source>
        <dbReference type="SAM" id="SignalP"/>
    </source>
</evidence>
<dbReference type="PANTHER" id="PTHR34406:SF1">
    <property type="entry name" value="PROTEIN YCEI"/>
    <property type="match status" value="1"/>
</dbReference>
<sequence length="211" mass="22861">MHRIAALAGLFVVTGAFASPALIADGLHPDATLFRLNQDESDLAFEVRKMGFMSEKGSFADVTATIYSDSASLETIRMETVIDVDSIVLSSEDKRQWLLGEDWFDAAAYPQATFECAEVTMTGPRQAVAEGMMTIRGITQPATFSISFDSDVMDSLREGEVLSFEATGSFSRSAFGMTKMSGLLGDTVELDFDGRFDRAAVDHQAPTEIPG</sequence>
<feature type="chain" id="PRO_5035300153" evidence="1">
    <location>
        <begin position="19"/>
        <end position="211"/>
    </location>
</feature>
<comment type="caution">
    <text evidence="3">The sequence shown here is derived from an EMBL/GenBank/DDBJ whole genome shotgun (WGS) entry which is preliminary data.</text>
</comment>
<proteinExistence type="predicted"/>
<dbReference type="Proteomes" id="UP000818603">
    <property type="component" value="Unassembled WGS sequence"/>
</dbReference>
<evidence type="ECO:0000313" key="4">
    <source>
        <dbReference type="EMBL" id="NHK28359.1"/>
    </source>
</evidence>
<accession>A0A8J3A8S8</accession>
<evidence type="ECO:0000313" key="5">
    <source>
        <dbReference type="Proteomes" id="UP000621856"/>
    </source>
</evidence>
<dbReference type="EMBL" id="BMGZ01000002">
    <property type="protein sequence ID" value="GGH98238.1"/>
    <property type="molecule type" value="Genomic_DNA"/>
</dbReference>
<dbReference type="SUPFAM" id="SSF101874">
    <property type="entry name" value="YceI-like"/>
    <property type="match status" value="1"/>
</dbReference>
<evidence type="ECO:0000313" key="6">
    <source>
        <dbReference type="Proteomes" id="UP000818603"/>
    </source>
</evidence>
<dbReference type="InterPro" id="IPR036761">
    <property type="entry name" value="TTHA0802/YceI-like_sf"/>
</dbReference>
<dbReference type="AlphaFoldDB" id="A0A8J3A8S8"/>
<evidence type="ECO:0000313" key="3">
    <source>
        <dbReference type="EMBL" id="GGH98238.1"/>
    </source>
</evidence>
<evidence type="ECO:0000259" key="2">
    <source>
        <dbReference type="SMART" id="SM00867"/>
    </source>
</evidence>
<organism evidence="3 5">
    <name type="scientific">Aquisalinus luteolus</name>
    <dbReference type="NCBI Taxonomy" id="1566827"/>
    <lineage>
        <taxon>Bacteria</taxon>
        <taxon>Pseudomonadati</taxon>
        <taxon>Pseudomonadota</taxon>
        <taxon>Alphaproteobacteria</taxon>
        <taxon>Parvularculales</taxon>
        <taxon>Parvularculaceae</taxon>
        <taxon>Aquisalinus</taxon>
    </lineage>
</organism>
<feature type="domain" description="Lipid/polyisoprenoid-binding YceI-like" evidence="2">
    <location>
        <begin position="33"/>
        <end position="197"/>
    </location>
</feature>
<reference evidence="4 6" key="2">
    <citation type="submission" date="2020-02" db="EMBL/GenBank/DDBJ databases">
        <title>Genome sequence of Parvularcula flava strain NH6-79.</title>
        <authorList>
            <person name="Abdul Karim M.H."/>
            <person name="Lam M.Q."/>
            <person name="Chen S.J."/>
            <person name="Yahya A."/>
            <person name="Shahir S."/>
            <person name="Shamsir M.S."/>
            <person name="Chong C.S."/>
        </authorList>
    </citation>
    <scope>NUCLEOTIDE SEQUENCE [LARGE SCALE GENOMIC DNA]</scope>
    <source>
        <strain evidence="4 6">NH6-79</strain>
    </source>
</reference>
<reference evidence="3" key="1">
    <citation type="journal article" date="2014" name="Int. J. Syst. Evol. Microbiol.">
        <title>Complete genome sequence of Corynebacterium casei LMG S-19264T (=DSM 44701T), isolated from a smear-ripened cheese.</title>
        <authorList>
            <consortium name="US DOE Joint Genome Institute (JGI-PGF)"/>
            <person name="Walter F."/>
            <person name="Albersmeier A."/>
            <person name="Kalinowski J."/>
            <person name="Ruckert C."/>
        </authorList>
    </citation>
    <scope>NUCLEOTIDE SEQUENCE</scope>
    <source>
        <strain evidence="3">CGMCC 1.14984</strain>
    </source>
</reference>
<dbReference type="EMBL" id="VCJR02000002">
    <property type="protein sequence ID" value="NHK28359.1"/>
    <property type="molecule type" value="Genomic_DNA"/>
</dbReference>
<dbReference type="Gene3D" id="2.40.128.110">
    <property type="entry name" value="Lipid/polyisoprenoid-binding, YceI-like"/>
    <property type="match status" value="1"/>
</dbReference>
<dbReference type="Proteomes" id="UP000621856">
    <property type="component" value="Unassembled WGS sequence"/>
</dbReference>
<keyword evidence="6" id="KW-1185">Reference proteome</keyword>
<gene>
    <name evidence="4" type="ORF">FF098_010625</name>
    <name evidence="3" type="ORF">GCM10011355_21360</name>
</gene>
<keyword evidence="1" id="KW-0732">Signal</keyword>